<feature type="region of interest" description="Disordered" evidence="2">
    <location>
        <begin position="47"/>
        <end position="66"/>
    </location>
</feature>
<name>A0ABP8U9T6_9ACTN</name>
<protein>
    <submittedName>
        <fullName evidence="3">Uncharacterized protein</fullName>
    </submittedName>
</protein>
<dbReference type="PANTHER" id="PTHR15462">
    <property type="entry name" value="SERINE PROTEASE"/>
    <property type="match status" value="1"/>
</dbReference>
<sequence length="345" mass="37681">MGCTRALRAGVTTLLVLGAVPPVLYAAPAHGMPLRDAPASEALVREAPVQKPPAREASVRKAPAREAPAREVSGIEALATEAYWTPERMAAATPAGEEMAASSRGRVAARVSAAGRVAHAFHGVPSVGVLFFTSRRARDHFCTASVVSSARHNLLLTAAHCLYAYDDDRRRAHYRSHLAFVPGYERTRAPHGVWTAKRLYVPEGWVRRGDVDLDFGFATLRRDRAGHDIADVTGSNRLAPNVRLPAAVRVIGYPTVRYSAADRPVYCDTVARRRFRWQNTFACGGFYGGTSGSPWLWRYDADRRQGRVIGIVGGYHAGGRHHDRSYSALFDDEVAALRARAEKLG</sequence>
<keyword evidence="1" id="KW-0732">Signal</keyword>
<evidence type="ECO:0000256" key="1">
    <source>
        <dbReference type="ARBA" id="ARBA00022729"/>
    </source>
</evidence>
<accession>A0ABP8U9T6</accession>
<dbReference type="PROSITE" id="PS00134">
    <property type="entry name" value="TRYPSIN_HIS"/>
    <property type="match status" value="1"/>
</dbReference>
<evidence type="ECO:0000313" key="3">
    <source>
        <dbReference type="EMBL" id="GAA4626020.1"/>
    </source>
</evidence>
<keyword evidence="4" id="KW-1185">Reference proteome</keyword>
<dbReference type="InterPro" id="IPR050966">
    <property type="entry name" value="Glutamyl_endopeptidase"/>
</dbReference>
<evidence type="ECO:0000256" key="2">
    <source>
        <dbReference type="SAM" id="MobiDB-lite"/>
    </source>
</evidence>
<dbReference type="Proteomes" id="UP001501442">
    <property type="component" value="Unassembled WGS sequence"/>
</dbReference>
<dbReference type="Gene3D" id="2.40.10.10">
    <property type="entry name" value="Trypsin-like serine proteases"/>
    <property type="match status" value="2"/>
</dbReference>
<dbReference type="InterPro" id="IPR043504">
    <property type="entry name" value="Peptidase_S1_PA_chymotrypsin"/>
</dbReference>
<dbReference type="InterPro" id="IPR009003">
    <property type="entry name" value="Peptidase_S1_PA"/>
</dbReference>
<proteinExistence type="predicted"/>
<comment type="caution">
    <text evidence="3">The sequence shown here is derived from an EMBL/GenBank/DDBJ whole genome shotgun (WGS) entry which is preliminary data.</text>
</comment>
<reference evidence="4" key="1">
    <citation type="journal article" date="2019" name="Int. J. Syst. Evol. Microbiol.">
        <title>The Global Catalogue of Microorganisms (GCM) 10K type strain sequencing project: providing services to taxonomists for standard genome sequencing and annotation.</title>
        <authorList>
            <consortium name="The Broad Institute Genomics Platform"/>
            <consortium name="The Broad Institute Genome Sequencing Center for Infectious Disease"/>
            <person name="Wu L."/>
            <person name="Ma J."/>
        </authorList>
    </citation>
    <scope>NUCLEOTIDE SEQUENCE [LARGE SCALE GENOMIC DNA]</scope>
    <source>
        <strain evidence="4">JCM 17939</strain>
    </source>
</reference>
<organism evidence="3 4">
    <name type="scientific">Actinoallomurus vinaceus</name>
    <dbReference type="NCBI Taxonomy" id="1080074"/>
    <lineage>
        <taxon>Bacteria</taxon>
        <taxon>Bacillati</taxon>
        <taxon>Actinomycetota</taxon>
        <taxon>Actinomycetes</taxon>
        <taxon>Streptosporangiales</taxon>
        <taxon>Thermomonosporaceae</taxon>
        <taxon>Actinoallomurus</taxon>
    </lineage>
</organism>
<feature type="compositionally biased region" description="Basic and acidic residues" evidence="2">
    <location>
        <begin position="53"/>
        <end position="66"/>
    </location>
</feature>
<dbReference type="InterPro" id="IPR018114">
    <property type="entry name" value="TRYPSIN_HIS"/>
</dbReference>
<evidence type="ECO:0000313" key="4">
    <source>
        <dbReference type="Proteomes" id="UP001501442"/>
    </source>
</evidence>
<gene>
    <name evidence="3" type="ORF">GCM10023196_032530</name>
</gene>
<dbReference type="EMBL" id="BAABHK010000004">
    <property type="protein sequence ID" value="GAA4626020.1"/>
    <property type="molecule type" value="Genomic_DNA"/>
</dbReference>
<dbReference type="Pfam" id="PF13365">
    <property type="entry name" value="Trypsin_2"/>
    <property type="match status" value="1"/>
</dbReference>
<dbReference type="RefSeq" id="WP_345431643.1">
    <property type="nucleotide sequence ID" value="NZ_BAABHK010000004.1"/>
</dbReference>
<dbReference type="SUPFAM" id="SSF50494">
    <property type="entry name" value="Trypsin-like serine proteases"/>
    <property type="match status" value="1"/>
</dbReference>